<organism evidence="2 3">
    <name type="scientific">Spodoptera exigua</name>
    <name type="common">Beet armyworm</name>
    <name type="synonym">Noctua fulgens</name>
    <dbReference type="NCBI Taxonomy" id="7107"/>
    <lineage>
        <taxon>Eukaryota</taxon>
        <taxon>Metazoa</taxon>
        <taxon>Ecdysozoa</taxon>
        <taxon>Arthropoda</taxon>
        <taxon>Hexapoda</taxon>
        <taxon>Insecta</taxon>
        <taxon>Pterygota</taxon>
        <taxon>Neoptera</taxon>
        <taxon>Endopterygota</taxon>
        <taxon>Lepidoptera</taxon>
        <taxon>Glossata</taxon>
        <taxon>Ditrysia</taxon>
        <taxon>Noctuoidea</taxon>
        <taxon>Noctuidae</taxon>
        <taxon>Amphipyrinae</taxon>
        <taxon>Spodoptera</taxon>
    </lineage>
</organism>
<keyword evidence="3" id="KW-1185">Reference proteome</keyword>
<comment type="caution">
    <text evidence="2">The sequence shown here is derived from an EMBL/GenBank/DDBJ whole genome shotgun (WGS) entry which is preliminary data.</text>
</comment>
<evidence type="ECO:0000313" key="3">
    <source>
        <dbReference type="Proteomes" id="UP000648187"/>
    </source>
</evidence>
<feature type="region of interest" description="Disordered" evidence="1">
    <location>
        <begin position="1"/>
        <end position="24"/>
    </location>
</feature>
<accession>A0A835GKI6</accession>
<protein>
    <submittedName>
        <fullName evidence="2">Uncharacterized protein</fullName>
    </submittedName>
</protein>
<evidence type="ECO:0000256" key="1">
    <source>
        <dbReference type="SAM" id="MobiDB-lite"/>
    </source>
</evidence>
<sequence>MDVDSGFPGSDSGGGSVLSRKRFQTPQLEARVYHQATNLQPIEPPTPPPMPSDPVQVAKPKGRFITAKILNPKKHSLQTENLRVSKSEDSNLDIRLA</sequence>
<dbReference type="AlphaFoldDB" id="A0A835GKI6"/>
<dbReference type="Proteomes" id="UP000648187">
    <property type="component" value="Unassembled WGS sequence"/>
</dbReference>
<gene>
    <name evidence="2" type="ORF">HW555_005451</name>
</gene>
<reference evidence="2" key="1">
    <citation type="submission" date="2020-08" db="EMBL/GenBank/DDBJ databases">
        <title>Spodoptera exigua strain:BAW_Kor-Di-RS1 Genome sequencing and assembly.</title>
        <authorList>
            <person name="Kim J."/>
            <person name="Nam H.Y."/>
            <person name="Kwon M."/>
            <person name="Choi J.H."/>
            <person name="Cho S.R."/>
            <person name="Kim G.-H."/>
        </authorList>
    </citation>
    <scope>NUCLEOTIDE SEQUENCE</scope>
    <source>
        <strain evidence="2">BAW_Kor-Di-RS1</strain>
        <tissue evidence="2">Whole-body</tissue>
    </source>
</reference>
<name>A0A835GKI6_SPOEX</name>
<proteinExistence type="predicted"/>
<dbReference type="EMBL" id="JACKWZ010000071">
    <property type="protein sequence ID" value="KAF9417448.1"/>
    <property type="molecule type" value="Genomic_DNA"/>
</dbReference>
<feature type="compositionally biased region" description="Low complexity" evidence="1">
    <location>
        <begin position="1"/>
        <end position="10"/>
    </location>
</feature>
<feature type="region of interest" description="Disordered" evidence="1">
    <location>
        <begin position="75"/>
        <end position="97"/>
    </location>
</feature>
<evidence type="ECO:0000313" key="2">
    <source>
        <dbReference type="EMBL" id="KAF9417448.1"/>
    </source>
</evidence>